<dbReference type="InterPro" id="IPR029486">
    <property type="entry name" value="GH97_N"/>
</dbReference>
<evidence type="ECO:0000256" key="2">
    <source>
        <dbReference type="ARBA" id="ARBA00011245"/>
    </source>
</evidence>
<dbReference type="Gene3D" id="2.70.98.10">
    <property type="match status" value="2"/>
</dbReference>
<dbReference type="InterPro" id="IPR052720">
    <property type="entry name" value="Glycosyl_hydrolase_97"/>
</dbReference>
<evidence type="ECO:0000259" key="7">
    <source>
        <dbReference type="Pfam" id="PF14508"/>
    </source>
</evidence>
<evidence type="ECO:0000259" key="6">
    <source>
        <dbReference type="Pfam" id="PF10566"/>
    </source>
</evidence>
<evidence type="ECO:0000256" key="3">
    <source>
        <dbReference type="ARBA" id="ARBA00022801"/>
    </source>
</evidence>
<keyword evidence="5" id="KW-0326">Glycosidase</keyword>
<protein>
    <recommendedName>
        <fullName evidence="11">Glycoside hydrolase family 97 protein</fullName>
    </recommendedName>
</protein>
<feature type="domain" description="Glycosyl-hydrolase 97 C-terminal oligomerisation" evidence="8">
    <location>
        <begin position="1161"/>
        <end position="1255"/>
    </location>
</feature>
<organism evidence="9 10">
    <name type="scientific">Parabacteroides acidifaciens</name>
    <dbReference type="NCBI Taxonomy" id="2290935"/>
    <lineage>
        <taxon>Bacteria</taxon>
        <taxon>Pseudomonadati</taxon>
        <taxon>Bacteroidota</taxon>
        <taxon>Bacteroidia</taxon>
        <taxon>Bacteroidales</taxon>
        <taxon>Tannerellaceae</taxon>
        <taxon>Parabacteroides</taxon>
    </lineage>
</organism>
<feature type="domain" description="Glycosyl-hydrolase 97 catalytic" evidence="6">
    <location>
        <begin position="914"/>
        <end position="1063"/>
    </location>
</feature>
<dbReference type="GO" id="GO:0030246">
    <property type="term" value="F:carbohydrate binding"/>
    <property type="evidence" value="ECO:0007669"/>
    <property type="project" value="InterPro"/>
</dbReference>
<dbReference type="GO" id="GO:0016798">
    <property type="term" value="F:hydrolase activity, acting on glycosyl bonds"/>
    <property type="evidence" value="ECO:0007669"/>
    <property type="project" value="UniProtKB-KW"/>
</dbReference>
<dbReference type="Pfam" id="PF14508">
    <property type="entry name" value="GH97_N"/>
    <property type="match status" value="2"/>
</dbReference>
<feature type="domain" description="Glycosyl-hydrolase 97 N-terminal" evidence="7">
    <location>
        <begin position="32"/>
        <end position="269"/>
    </location>
</feature>
<feature type="domain" description="Glycosyl-hydrolase 97 catalytic" evidence="6">
    <location>
        <begin position="293"/>
        <end position="446"/>
    </location>
</feature>
<evidence type="ECO:0000256" key="5">
    <source>
        <dbReference type="ARBA" id="ARBA00023295"/>
    </source>
</evidence>
<dbReference type="AlphaFoldDB" id="A0A3D8HEM2"/>
<dbReference type="InterPro" id="IPR029483">
    <property type="entry name" value="GH97_C"/>
</dbReference>
<keyword evidence="4" id="KW-0106">Calcium</keyword>
<dbReference type="RefSeq" id="WP_115499350.1">
    <property type="nucleotide sequence ID" value="NZ_JACRTI010000017.1"/>
</dbReference>
<accession>A0A3D8HEM2</accession>
<dbReference type="Gene3D" id="3.20.20.70">
    <property type="entry name" value="Aldolase class I"/>
    <property type="match status" value="2"/>
</dbReference>
<feature type="domain" description="Glycosyl-hydrolase 97 N-terminal" evidence="7">
    <location>
        <begin position="656"/>
        <end position="894"/>
    </location>
</feature>
<keyword evidence="3" id="KW-0378">Hydrolase</keyword>
<dbReference type="InterPro" id="IPR014718">
    <property type="entry name" value="GH-type_carb-bd"/>
</dbReference>
<proteinExistence type="predicted"/>
<dbReference type="PANTHER" id="PTHR35803">
    <property type="entry name" value="GLUCAN 1,4-ALPHA-GLUCOSIDASE SUSB-RELATED"/>
    <property type="match status" value="1"/>
</dbReference>
<dbReference type="Gene3D" id="2.60.40.1180">
    <property type="entry name" value="Golgi alpha-mannosidase II"/>
    <property type="match status" value="1"/>
</dbReference>
<evidence type="ECO:0000259" key="8">
    <source>
        <dbReference type="Pfam" id="PF14509"/>
    </source>
</evidence>
<evidence type="ECO:0008006" key="11">
    <source>
        <dbReference type="Google" id="ProtNLM"/>
    </source>
</evidence>
<dbReference type="Pfam" id="PF14509">
    <property type="entry name" value="GH97_C"/>
    <property type="match status" value="2"/>
</dbReference>
<dbReference type="Proteomes" id="UP000256321">
    <property type="component" value="Unassembled WGS sequence"/>
</dbReference>
<evidence type="ECO:0000313" key="10">
    <source>
        <dbReference type="Proteomes" id="UP000256321"/>
    </source>
</evidence>
<name>A0A3D8HEM2_9BACT</name>
<sequence length="1262" mass="141917">MNKKSVTLVFLLLVWLGVDMACAQYQPEHYRVFSPDRKLVMGIQRHNDGLLTYTFAVNGEVLIKESPLGFRLESEETVPSSGWKIENVSDREVRNEWKPLWGKRAVVEDHFNELMIDLRNPASQPKWMQLVVRGYNDGFAFCYKIPEGEGQRVNVQSELTAYNFAGNYTAWFYNGENHNIGPEKLTETDGTRLPVMTVKAGDKHYMAIHEACLETGAPLVLQSKGGESLFSVASKPACLSPGYTSAWRVVLYGTTPGTLTDSHLLELLNPDPDPCYDFSWVKPGLAVWDWRINGAVWDGFTYGMSYPSWTRMVDFAAEQGFKYLVLDANWYGPEFESDSDPVKGEKAQDVQRLLGYGKQKGVGIWLYLNDVGGKKFPIEKTLKQYGEWGAAGVKYGFMSGTQEEKNQWTKKITELCAQNHLLVDFHDGPVHPYGQMRTWPNAVTREYCHAQLDGHHVFEPKTFVTTVFVNMVAGPVDMNNGMFDLRPGHTTRVDESQPVPSTLVSEAARTLITFSGVTILPDIPEYYRKYPALLNFLSTQKMPWKESRTLAGEIGEYIVMMRETDEAYLVGAATNESGRTIDLPLSFLEKGKYTVEVIEDGDDAHYLTNRESLKVATRQLTNNDKLTLKLAPGGGACLVIKKNPSMGVSEQATFPLVSPAEKMKADIKVGGKNVEIDLFTDGGKVVTAKTLQFSLDENIMKGNWQVSSQKRESIDQTWHPIYGERSVVTDRYNEVALTLQSDENRKEIVLYVRLYDEGLAFRYAFDKLDFWNRTVTDEKTQFLFQEDCKTWVTGMAQGAYSETKLSALRGAADRPQVIQVNNNCFAAIGEAALVDYSRMKLEKSETGFGVQSVLSGKVNLDMAGYQSPWRYVMVAGHPGKLVENNYFVLNLNEPNQIANTSWIKPGQVIREVTLTTAGSMACIDFAAENNIAYVLFDAGWYGAEEDVKSDATTVTIDSARSKGPLDLPRVIEYANSKGVGILVYVNKKALHQQLDEILPLYKKWGIKGVKYGFVNVGDQYATAWLHQAVRKAAKYELMVDIHDEYRPTGYSRTYPNLLTQEGIRGDEESPSLDQAIYTLYNRMICGAGDYTNCYFAERVTGKMGGRAAQLAKLVALYSPWQFVYWYDRPEKSPRRAGGAGSAESVIKTDAVTRFYNSIPTVWDETRFLEGEMGKYAVVARRSGSDWYVSMLNAGEQQQITLPFDFLKNKKGYTATLYYQASEKKKDVVDIKNIKLDNRNEVTIDLVGNSGCVLYLRQNISGQ</sequence>
<comment type="subunit">
    <text evidence="2">Monomer.</text>
</comment>
<dbReference type="Pfam" id="PF10566">
    <property type="entry name" value="Glyco_hydro_97"/>
    <property type="match status" value="2"/>
</dbReference>
<dbReference type="InterPro" id="IPR013785">
    <property type="entry name" value="Aldolase_TIM"/>
</dbReference>
<dbReference type="InterPro" id="IPR013780">
    <property type="entry name" value="Glyco_hydro_b"/>
</dbReference>
<dbReference type="InterPro" id="IPR019563">
    <property type="entry name" value="GH97_catalytic"/>
</dbReference>
<dbReference type="SUPFAM" id="SSF51445">
    <property type="entry name" value="(Trans)glycosidases"/>
    <property type="match status" value="2"/>
</dbReference>
<dbReference type="EMBL" id="QREV01000017">
    <property type="protein sequence ID" value="RDU49415.1"/>
    <property type="molecule type" value="Genomic_DNA"/>
</dbReference>
<dbReference type="PANTHER" id="PTHR35803:SF3">
    <property type="entry name" value="ALPHA-GLUCOSIDASE"/>
    <property type="match status" value="1"/>
</dbReference>
<gene>
    <name evidence="9" type="ORF">DWU89_09155</name>
</gene>
<evidence type="ECO:0000256" key="1">
    <source>
        <dbReference type="ARBA" id="ARBA00001913"/>
    </source>
</evidence>
<feature type="domain" description="Glycosyl-hydrolase 97 C-terminal oligomerisation" evidence="8">
    <location>
        <begin position="544"/>
        <end position="641"/>
    </location>
</feature>
<comment type="caution">
    <text evidence="9">The sequence shown here is derived from an EMBL/GenBank/DDBJ whole genome shotgun (WGS) entry which is preliminary data.</text>
</comment>
<reference evidence="9 10" key="1">
    <citation type="submission" date="2018-07" db="EMBL/GenBank/DDBJ databases">
        <title>Parabacteroides acidifaciens nov. sp., isolated from human feces.</title>
        <authorList>
            <person name="Wang Y.J."/>
        </authorList>
    </citation>
    <scope>NUCLEOTIDE SEQUENCE [LARGE SCALE GENOMIC DNA]</scope>
    <source>
        <strain evidence="9 10">426-9</strain>
    </source>
</reference>
<dbReference type="InterPro" id="IPR017853">
    <property type="entry name" value="GH"/>
</dbReference>
<evidence type="ECO:0000256" key="4">
    <source>
        <dbReference type="ARBA" id="ARBA00022837"/>
    </source>
</evidence>
<evidence type="ECO:0000313" key="9">
    <source>
        <dbReference type="EMBL" id="RDU49415.1"/>
    </source>
</evidence>
<comment type="cofactor">
    <cofactor evidence="1">
        <name>Ca(2+)</name>
        <dbReference type="ChEBI" id="CHEBI:29108"/>
    </cofactor>
</comment>